<organism evidence="4 5">
    <name type="scientific">Bacillus chungangensis</name>
    <dbReference type="NCBI Taxonomy" id="587633"/>
    <lineage>
        <taxon>Bacteria</taxon>
        <taxon>Bacillati</taxon>
        <taxon>Bacillota</taxon>
        <taxon>Bacilli</taxon>
        <taxon>Bacillales</taxon>
        <taxon>Bacillaceae</taxon>
        <taxon>Bacillus</taxon>
    </lineage>
</organism>
<comment type="subunit">
    <text evidence="2">Homodimer.</text>
</comment>
<gene>
    <name evidence="4" type="ORF">J2S08_004302</name>
</gene>
<keyword evidence="3" id="KW-0178">Competence</keyword>
<accession>A0ABT9WZV9</accession>
<dbReference type="Gene3D" id="3.30.70.1950">
    <property type="match status" value="1"/>
</dbReference>
<evidence type="ECO:0000256" key="3">
    <source>
        <dbReference type="ARBA" id="ARBA00023287"/>
    </source>
</evidence>
<dbReference type="InterPro" id="IPR008681">
    <property type="entry name" value="Neg-reg_MecA"/>
</dbReference>
<dbReference type="PANTHER" id="PTHR39161">
    <property type="entry name" value="ADAPTER PROTEIN MECA"/>
    <property type="match status" value="1"/>
</dbReference>
<proteinExistence type="inferred from homology"/>
<dbReference type="EMBL" id="JAUSTT010000043">
    <property type="protein sequence ID" value="MDQ0178397.1"/>
    <property type="molecule type" value="Genomic_DNA"/>
</dbReference>
<dbReference type="RefSeq" id="WP_307233185.1">
    <property type="nucleotide sequence ID" value="NZ_JAUSTT010000043.1"/>
</dbReference>
<reference evidence="4 5" key="1">
    <citation type="submission" date="2023-07" db="EMBL/GenBank/DDBJ databases">
        <title>Genomic Encyclopedia of Type Strains, Phase IV (KMG-IV): sequencing the most valuable type-strain genomes for metagenomic binning, comparative biology and taxonomic classification.</title>
        <authorList>
            <person name="Goeker M."/>
        </authorList>
    </citation>
    <scope>NUCLEOTIDE SEQUENCE [LARGE SCALE GENOMIC DNA]</scope>
    <source>
        <strain evidence="4 5">DSM 23837</strain>
    </source>
</reference>
<keyword evidence="5" id="KW-1185">Reference proteome</keyword>
<name>A0ABT9WZV9_9BACI</name>
<evidence type="ECO:0000256" key="2">
    <source>
        <dbReference type="ARBA" id="ARBA00011738"/>
    </source>
</evidence>
<evidence type="ECO:0000313" key="4">
    <source>
        <dbReference type="EMBL" id="MDQ0178397.1"/>
    </source>
</evidence>
<dbReference type="PANTHER" id="PTHR39161:SF2">
    <property type="entry name" value="ADAPTER PROTEIN MECA 2"/>
    <property type="match status" value="1"/>
</dbReference>
<evidence type="ECO:0000256" key="1">
    <source>
        <dbReference type="ARBA" id="ARBA00005397"/>
    </source>
</evidence>
<dbReference type="InterPro" id="IPR038471">
    <property type="entry name" value="MecA_C_sf"/>
</dbReference>
<sequence>MKLERLSLNKIKYSIKLDELTKRGFLYHDLWKETFIWDELFDEMFEEAKARYNLHINGTVAIEIYSFTAEELTLIVTLDEHDLEKEEAGKIKKSNIQRVFSFVHLDDLLHLAYTLRHLNAIPDCTLILFNDHYFLTWLQDYSTNDQVASMIGEEYGERSLISPHMLNEYGTTIFKEQALFSLLHYFQP</sequence>
<protein>
    <submittedName>
        <fullName evidence="4">Adapter protein MecA 1/2</fullName>
    </submittedName>
</protein>
<comment type="similarity">
    <text evidence="1">Belongs to the MecA family.</text>
</comment>
<evidence type="ECO:0000313" key="5">
    <source>
        <dbReference type="Proteomes" id="UP001223586"/>
    </source>
</evidence>
<dbReference type="Pfam" id="PF05389">
    <property type="entry name" value="MecA"/>
    <property type="match status" value="1"/>
</dbReference>
<comment type="caution">
    <text evidence="4">The sequence shown here is derived from an EMBL/GenBank/DDBJ whole genome shotgun (WGS) entry which is preliminary data.</text>
</comment>
<dbReference type="Proteomes" id="UP001223586">
    <property type="component" value="Unassembled WGS sequence"/>
</dbReference>